<comment type="similarity">
    <text evidence="3 15">Belongs to the peptidase S11 family.</text>
</comment>
<sequence>MPKLARILILSITGILTLTGGARAFETEARAAYVLDLTTNTVLLSKNADEPLPPASMSKLMTVYMLFDALRDNPNVSMDTKFVVSTRARQMGGSTMFLNERDRPTVEDLVQGIIVQSGNDATVVVAEGLAGSEDAFARMMNERAKTLGMEHSTFANASGWPHPNQRMSMHDLVILSSRLITEFPEYYGYFGQAEFEFDGRAPDNRHNRNPLLGLGIGADGLKTGHTQESGYGLVGSAKQGDRRVVFAITGLDSEAAREQEAEKIINWSFRQFVEMKIADEGERLAQAPVWMGDVQQIGLVAPHDLSVLTTTMSQEEPSLEIVYNSPIEAPIEEGSEVAELVVTREGLPDTHLPLIAERGVDRGGFVPRLRSAGHVLAGRVAVAVKEMF</sequence>
<dbReference type="UniPathway" id="UPA00219"/>
<comment type="pathway">
    <text evidence="2">Cell wall biogenesis; peptidoglycan biosynthesis.</text>
</comment>
<keyword evidence="11" id="KW-0961">Cell wall biogenesis/degradation</keyword>
<evidence type="ECO:0000256" key="4">
    <source>
        <dbReference type="ARBA" id="ARBA00012448"/>
    </source>
</evidence>
<dbReference type="SMART" id="SM00936">
    <property type="entry name" value="PBP5_C"/>
    <property type="match status" value="1"/>
</dbReference>
<dbReference type="InterPro" id="IPR012907">
    <property type="entry name" value="Peptidase_S11_C"/>
</dbReference>
<organism evidence="17 18">
    <name type="scientific">Qingshengfaniella alkalisoli</name>
    <dbReference type="NCBI Taxonomy" id="2599296"/>
    <lineage>
        <taxon>Bacteria</taxon>
        <taxon>Pseudomonadati</taxon>
        <taxon>Pseudomonadota</taxon>
        <taxon>Alphaproteobacteria</taxon>
        <taxon>Rhodobacterales</taxon>
        <taxon>Paracoccaceae</taxon>
        <taxon>Qingshengfaniella</taxon>
    </lineage>
</organism>
<keyword evidence="10" id="KW-0573">Peptidoglycan synthesis</keyword>
<gene>
    <name evidence="17" type="ORF">FPZ52_01840</name>
</gene>
<dbReference type="Proteomes" id="UP000318483">
    <property type="component" value="Chromosome"/>
</dbReference>
<dbReference type="GO" id="GO:0071555">
    <property type="term" value="P:cell wall organization"/>
    <property type="evidence" value="ECO:0007669"/>
    <property type="project" value="UniProtKB-KW"/>
</dbReference>
<comment type="catalytic activity">
    <reaction evidence="12">
        <text>Preferential cleavage: (Ac)2-L-Lys-D-Ala-|-D-Ala. Also transpeptidation of peptidyl-alanyl moieties that are N-acyl substituents of D-alanine.</text>
        <dbReference type="EC" id="3.4.16.4"/>
    </reaction>
</comment>
<keyword evidence="7" id="KW-0732">Signal</keyword>
<proteinExistence type="inferred from homology"/>
<dbReference type="PANTHER" id="PTHR21581:SF6">
    <property type="entry name" value="TRAFFICKING PROTEIN PARTICLE COMPLEX SUBUNIT 12"/>
    <property type="match status" value="1"/>
</dbReference>
<dbReference type="Pfam" id="PF07943">
    <property type="entry name" value="PBP5_C"/>
    <property type="match status" value="1"/>
</dbReference>
<evidence type="ECO:0000256" key="5">
    <source>
        <dbReference type="ARBA" id="ARBA00022645"/>
    </source>
</evidence>
<keyword evidence="18" id="KW-1185">Reference proteome</keyword>
<dbReference type="EMBL" id="CP042261">
    <property type="protein sequence ID" value="QDY70203.1"/>
    <property type="molecule type" value="Genomic_DNA"/>
</dbReference>
<dbReference type="KEGG" id="lit:FPZ52_01840"/>
<dbReference type="Gene3D" id="3.40.710.10">
    <property type="entry name" value="DD-peptidase/beta-lactamase superfamily"/>
    <property type="match status" value="1"/>
</dbReference>
<feature type="domain" description="Peptidase S11 D-Ala-D-Ala carboxypeptidase A C-terminal" evidence="16">
    <location>
        <begin position="272"/>
        <end position="362"/>
    </location>
</feature>
<dbReference type="AlphaFoldDB" id="A0A5B8IX71"/>
<accession>A0A5B8IX71</accession>
<dbReference type="Pfam" id="PF00768">
    <property type="entry name" value="Peptidase_S11"/>
    <property type="match status" value="1"/>
</dbReference>
<feature type="active site" description="Proton acceptor" evidence="13">
    <location>
        <position position="59"/>
    </location>
</feature>
<protein>
    <recommendedName>
        <fullName evidence="4">serine-type D-Ala-D-Ala carboxypeptidase</fullName>
        <ecNumber evidence="4">3.4.16.4</ecNumber>
    </recommendedName>
</protein>
<keyword evidence="9" id="KW-0133">Cell shape</keyword>
<feature type="active site" evidence="13">
    <location>
        <position position="117"/>
    </location>
</feature>
<evidence type="ECO:0000256" key="11">
    <source>
        <dbReference type="ARBA" id="ARBA00023316"/>
    </source>
</evidence>
<reference evidence="17 18" key="1">
    <citation type="submission" date="2019-07" db="EMBL/GenBank/DDBJ databases">
        <title>Litoreibacter alkalisoli sp. nov., isolated from saline-alkaline soil.</title>
        <authorList>
            <person name="Wang S."/>
            <person name="Xu L."/>
            <person name="Xing Y.-T."/>
            <person name="Sun J.-Q."/>
        </authorList>
    </citation>
    <scope>NUCLEOTIDE SEQUENCE [LARGE SCALE GENOMIC DNA]</scope>
    <source>
        <strain evidence="17 18">LN3S51</strain>
    </source>
</reference>
<evidence type="ECO:0000256" key="15">
    <source>
        <dbReference type="RuleBase" id="RU004016"/>
    </source>
</evidence>
<evidence type="ECO:0000256" key="14">
    <source>
        <dbReference type="PIRSR" id="PIRSR618044-2"/>
    </source>
</evidence>
<dbReference type="EC" id="3.4.16.4" evidence="4"/>
<evidence type="ECO:0000256" key="7">
    <source>
        <dbReference type="ARBA" id="ARBA00022729"/>
    </source>
</evidence>
<dbReference type="SUPFAM" id="SSF56601">
    <property type="entry name" value="beta-lactamase/transpeptidase-like"/>
    <property type="match status" value="1"/>
</dbReference>
<evidence type="ECO:0000313" key="18">
    <source>
        <dbReference type="Proteomes" id="UP000318483"/>
    </source>
</evidence>
<dbReference type="SUPFAM" id="SSF69189">
    <property type="entry name" value="Penicillin-binding protein associated domain"/>
    <property type="match status" value="1"/>
</dbReference>
<evidence type="ECO:0000256" key="13">
    <source>
        <dbReference type="PIRSR" id="PIRSR618044-1"/>
    </source>
</evidence>
<evidence type="ECO:0000256" key="10">
    <source>
        <dbReference type="ARBA" id="ARBA00022984"/>
    </source>
</evidence>
<evidence type="ECO:0000256" key="8">
    <source>
        <dbReference type="ARBA" id="ARBA00022801"/>
    </source>
</evidence>
<dbReference type="InterPro" id="IPR015956">
    <property type="entry name" value="Peniciliin-bd_prot_C_sf"/>
</dbReference>
<evidence type="ECO:0000256" key="1">
    <source>
        <dbReference type="ARBA" id="ARBA00003217"/>
    </source>
</evidence>
<name>A0A5B8IX71_9RHOB</name>
<dbReference type="RefSeq" id="WP_146365622.1">
    <property type="nucleotide sequence ID" value="NZ_CP042261.1"/>
</dbReference>
<dbReference type="InterPro" id="IPR018044">
    <property type="entry name" value="Peptidase_S11"/>
</dbReference>
<dbReference type="PRINTS" id="PR00725">
    <property type="entry name" value="DADACBPTASE1"/>
</dbReference>
<evidence type="ECO:0000256" key="3">
    <source>
        <dbReference type="ARBA" id="ARBA00007164"/>
    </source>
</evidence>
<comment type="function">
    <text evidence="1">Removes C-terminal D-alanyl residues from sugar-peptide cell wall precursors.</text>
</comment>
<dbReference type="GO" id="GO:0008360">
    <property type="term" value="P:regulation of cell shape"/>
    <property type="evidence" value="ECO:0007669"/>
    <property type="project" value="UniProtKB-KW"/>
</dbReference>
<evidence type="ECO:0000259" key="16">
    <source>
        <dbReference type="SMART" id="SM00936"/>
    </source>
</evidence>
<evidence type="ECO:0000313" key="17">
    <source>
        <dbReference type="EMBL" id="QDY70203.1"/>
    </source>
</evidence>
<dbReference type="PANTHER" id="PTHR21581">
    <property type="entry name" value="D-ALANYL-D-ALANINE CARBOXYPEPTIDASE"/>
    <property type="match status" value="1"/>
</dbReference>
<dbReference type="OrthoDB" id="9795979at2"/>
<keyword evidence="8" id="KW-0378">Hydrolase</keyword>
<dbReference type="InterPro" id="IPR001967">
    <property type="entry name" value="Peptidase_S11_N"/>
</dbReference>
<evidence type="ECO:0000256" key="9">
    <source>
        <dbReference type="ARBA" id="ARBA00022960"/>
    </source>
</evidence>
<dbReference type="GO" id="GO:0009002">
    <property type="term" value="F:serine-type D-Ala-D-Ala carboxypeptidase activity"/>
    <property type="evidence" value="ECO:0007669"/>
    <property type="project" value="UniProtKB-EC"/>
</dbReference>
<keyword evidence="5 17" id="KW-0121">Carboxypeptidase</keyword>
<evidence type="ECO:0000256" key="12">
    <source>
        <dbReference type="ARBA" id="ARBA00034000"/>
    </source>
</evidence>
<feature type="binding site" evidence="14">
    <location>
        <position position="222"/>
    </location>
    <ligand>
        <name>substrate</name>
    </ligand>
</feature>
<feature type="active site" description="Acyl-ester intermediate" evidence="13">
    <location>
        <position position="56"/>
    </location>
</feature>
<dbReference type="Gene3D" id="2.60.410.10">
    <property type="entry name" value="D-Ala-D-Ala carboxypeptidase, C-terminal domain"/>
    <property type="match status" value="1"/>
</dbReference>
<dbReference type="GO" id="GO:0006508">
    <property type="term" value="P:proteolysis"/>
    <property type="evidence" value="ECO:0007669"/>
    <property type="project" value="UniProtKB-KW"/>
</dbReference>
<dbReference type="InterPro" id="IPR037167">
    <property type="entry name" value="Peptidase_S11_C_sf"/>
</dbReference>
<dbReference type="GO" id="GO:0009252">
    <property type="term" value="P:peptidoglycan biosynthetic process"/>
    <property type="evidence" value="ECO:0007669"/>
    <property type="project" value="UniProtKB-UniPathway"/>
</dbReference>
<evidence type="ECO:0000256" key="6">
    <source>
        <dbReference type="ARBA" id="ARBA00022670"/>
    </source>
</evidence>
<evidence type="ECO:0000256" key="2">
    <source>
        <dbReference type="ARBA" id="ARBA00004752"/>
    </source>
</evidence>
<dbReference type="InterPro" id="IPR012338">
    <property type="entry name" value="Beta-lactam/transpept-like"/>
</dbReference>
<keyword evidence="6" id="KW-0645">Protease</keyword>